<name>A0ABP8S2S4_9PSEU</name>
<dbReference type="SUPFAM" id="SSF81606">
    <property type="entry name" value="PP2C-like"/>
    <property type="match status" value="1"/>
</dbReference>
<keyword evidence="1" id="KW-0378">Hydrolase</keyword>
<feature type="domain" description="GAF" evidence="2">
    <location>
        <begin position="30"/>
        <end position="175"/>
    </location>
</feature>
<evidence type="ECO:0000259" key="3">
    <source>
        <dbReference type="SMART" id="SM00331"/>
    </source>
</evidence>
<evidence type="ECO:0000313" key="4">
    <source>
        <dbReference type="EMBL" id="GAA4558155.1"/>
    </source>
</evidence>
<gene>
    <name evidence="4" type="ORF">GCM10023175_63780</name>
</gene>
<dbReference type="InterPro" id="IPR001932">
    <property type="entry name" value="PPM-type_phosphatase-like_dom"/>
</dbReference>
<feature type="domain" description="PPM-type phosphatase" evidence="3">
    <location>
        <begin position="192"/>
        <end position="404"/>
    </location>
</feature>
<dbReference type="InterPro" id="IPR029016">
    <property type="entry name" value="GAF-like_dom_sf"/>
</dbReference>
<dbReference type="EMBL" id="BAABGT010000109">
    <property type="protein sequence ID" value="GAA4558155.1"/>
    <property type="molecule type" value="Genomic_DNA"/>
</dbReference>
<proteinExistence type="predicted"/>
<dbReference type="InterPro" id="IPR052016">
    <property type="entry name" value="Bact_Sigma-Reg"/>
</dbReference>
<keyword evidence="5" id="KW-1185">Reference proteome</keyword>
<dbReference type="PANTHER" id="PTHR43156:SF2">
    <property type="entry name" value="STAGE II SPORULATION PROTEIN E"/>
    <property type="match status" value="1"/>
</dbReference>
<accession>A0ABP8S2S4</accession>
<protein>
    <submittedName>
        <fullName evidence="4">SpoIIE family protein phosphatase</fullName>
    </submittedName>
</protein>
<dbReference type="Pfam" id="PF01590">
    <property type="entry name" value="GAF"/>
    <property type="match status" value="1"/>
</dbReference>
<dbReference type="SMART" id="SM00065">
    <property type="entry name" value="GAF"/>
    <property type="match status" value="1"/>
</dbReference>
<dbReference type="Proteomes" id="UP001501598">
    <property type="component" value="Unassembled WGS sequence"/>
</dbReference>
<reference evidence="5" key="1">
    <citation type="journal article" date="2019" name="Int. J. Syst. Evol. Microbiol.">
        <title>The Global Catalogue of Microorganisms (GCM) 10K type strain sequencing project: providing services to taxonomists for standard genome sequencing and annotation.</title>
        <authorList>
            <consortium name="The Broad Institute Genomics Platform"/>
            <consortium name="The Broad Institute Genome Sequencing Center for Infectious Disease"/>
            <person name="Wu L."/>
            <person name="Ma J."/>
        </authorList>
    </citation>
    <scope>NUCLEOTIDE SEQUENCE [LARGE SCALE GENOMIC DNA]</scope>
    <source>
        <strain evidence="5">JCM 17906</strain>
    </source>
</reference>
<dbReference type="InterPro" id="IPR036457">
    <property type="entry name" value="PPM-type-like_dom_sf"/>
</dbReference>
<dbReference type="SMART" id="SM00331">
    <property type="entry name" value="PP2C_SIG"/>
    <property type="match status" value="1"/>
</dbReference>
<dbReference type="Gene3D" id="3.60.40.10">
    <property type="entry name" value="PPM-type phosphatase domain"/>
    <property type="match status" value="1"/>
</dbReference>
<organism evidence="4 5">
    <name type="scientific">Pseudonocardia xishanensis</name>
    <dbReference type="NCBI Taxonomy" id="630995"/>
    <lineage>
        <taxon>Bacteria</taxon>
        <taxon>Bacillati</taxon>
        <taxon>Actinomycetota</taxon>
        <taxon>Actinomycetes</taxon>
        <taxon>Pseudonocardiales</taxon>
        <taxon>Pseudonocardiaceae</taxon>
        <taxon>Pseudonocardia</taxon>
    </lineage>
</organism>
<sequence>MEDDRWPVGRVLTRAVESGAVAMATLAPQPADAVLAEIVDQARDLLGADTAAVLLADPSARWLVAAAARGIAGEVQQGVQIPVGRGFAGRVAAERRPVSVDRVDPDTVLNPLLWQAGIQSLLGAPLLVEGELIGVLHVGSFAPRRFTAGDEEYLQLMADRAALAIHAELTKAERETAVMLQRSFLPERPVELEGFELASRYVAGDRRGVVGGDWHDTVLLPSGAVLAVVGDVMGRGLGAAQTMIGVRTALRAHALETDDPAELLTRLDRHVQTFHPGQLATVWCAVLTGDRLRMSSAGHPPPVRSRRGAGARLVDLPPDVPVGVAFSVPRRTTTLTVEPGDVLCAFTDGLIERRGHSPDVGLDRLVGVVGQGGGSADGLCARIMAEMVGTTPADDDIALLVVQRSA</sequence>
<evidence type="ECO:0000256" key="1">
    <source>
        <dbReference type="ARBA" id="ARBA00022801"/>
    </source>
</evidence>
<evidence type="ECO:0000259" key="2">
    <source>
        <dbReference type="SMART" id="SM00065"/>
    </source>
</evidence>
<comment type="caution">
    <text evidence="4">The sequence shown here is derived from an EMBL/GenBank/DDBJ whole genome shotgun (WGS) entry which is preliminary data.</text>
</comment>
<dbReference type="InterPro" id="IPR003018">
    <property type="entry name" value="GAF"/>
</dbReference>
<dbReference type="Pfam" id="PF07228">
    <property type="entry name" value="SpoIIE"/>
    <property type="match status" value="1"/>
</dbReference>
<dbReference type="RefSeq" id="WP_345426657.1">
    <property type="nucleotide sequence ID" value="NZ_BAABGT010000109.1"/>
</dbReference>
<dbReference type="Gene3D" id="3.30.450.40">
    <property type="match status" value="1"/>
</dbReference>
<dbReference type="SUPFAM" id="SSF55781">
    <property type="entry name" value="GAF domain-like"/>
    <property type="match status" value="1"/>
</dbReference>
<dbReference type="PANTHER" id="PTHR43156">
    <property type="entry name" value="STAGE II SPORULATION PROTEIN E-RELATED"/>
    <property type="match status" value="1"/>
</dbReference>
<evidence type="ECO:0000313" key="5">
    <source>
        <dbReference type="Proteomes" id="UP001501598"/>
    </source>
</evidence>